<feature type="region of interest" description="Disordered" evidence="1">
    <location>
        <begin position="526"/>
        <end position="545"/>
    </location>
</feature>
<evidence type="ECO:0000259" key="2">
    <source>
        <dbReference type="Pfam" id="PF26013"/>
    </source>
</evidence>
<dbReference type="InterPro" id="IPR058317">
    <property type="entry name" value="DUF8004"/>
</dbReference>
<dbReference type="PANTHER" id="PTHR39601:SF1">
    <property type="entry name" value="CHORIOGENIN HMINOR"/>
    <property type="match status" value="1"/>
</dbReference>
<feature type="domain" description="DUF8004" evidence="2">
    <location>
        <begin position="83"/>
        <end position="172"/>
    </location>
</feature>
<protein>
    <recommendedName>
        <fullName evidence="2">DUF8004 domain-containing protein</fullName>
    </recommendedName>
</protein>
<dbReference type="EMBL" id="JAVRRG010000090">
    <property type="protein sequence ID" value="KAK5087438.1"/>
    <property type="molecule type" value="Genomic_DNA"/>
</dbReference>
<feature type="compositionally biased region" description="Polar residues" evidence="1">
    <location>
        <begin position="572"/>
        <end position="582"/>
    </location>
</feature>
<feature type="compositionally biased region" description="Low complexity" evidence="1">
    <location>
        <begin position="583"/>
        <end position="593"/>
    </location>
</feature>
<evidence type="ECO:0000256" key="1">
    <source>
        <dbReference type="SAM" id="MobiDB-lite"/>
    </source>
</evidence>
<evidence type="ECO:0000313" key="4">
    <source>
        <dbReference type="Proteomes" id="UP001345013"/>
    </source>
</evidence>
<feature type="region of interest" description="Disordered" evidence="1">
    <location>
        <begin position="435"/>
        <end position="457"/>
    </location>
</feature>
<comment type="caution">
    <text evidence="3">The sequence shown here is derived from an EMBL/GenBank/DDBJ whole genome shotgun (WGS) entry which is preliminary data.</text>
</comment>
<reference evidence="3 4" key="1">
    <citation type="submission" date="2023-08" db="EMBL/GenBank/DDBJ databases">
        <title>Black Yeasts Isolated from many extreme environments.</title>
        <authorList>
            <person name="Coleine C."/>
            <person name="Stajich J.E."/>
            <person name="Selbmann L."/>
        </authorList>
    </citation>
    <scope>NUCLEOTIDE SEQUENCE [LARGE SCALE GENOMIC DNA]</scope>
    <source>
        <strain evidence="3 4">CCFEE 5885</strain>
    </source>
</reference>
<feature type="compositionally biased region" description="Polar residues" evidence="1">
    <location>
        <begin position="526"/>
        <end position="542"/>
    </location>
</feature>
<gene>
    <name evidence="3" type="ORF">LTR24_006707</name>
</gene>
<proteinExistence type="predicted"/>
<dbReference type="Proteomes" id="UP001345013">
    <property type="component" value="Unassembled WGS sequence"/>
</dbReference>
<evidence type="ECO:0000313" key="3">
    <source>
        <dbReference type="EMBL" id="KAK5087438.1"/>
    </source>
</evidence>
<sequence length="653" mass="73655">MEWQVENNYGLVQPVPAIELYIPAPITSSIDEVFDHHITTRNLFAWLYDQPLAGRTLGVSLVAVKERIDQYRNTGDPVLNKREIIAYAESQKYLDFRECVDHALAALLLAEHLRQEDMWIDAFAHAVGVSHREINSSMEYAILNKTTQSLILESRLEMDVRLARASMSIETFFGDDLSGNFLGLSQVARDHFDRFRSFLHSFYIEKYGFWPPAAFSSETSKHSIYASLYSDFRNLYHHLVDPESSANAGDNFSSAGGVCTLQNIQVFDTKHGFDTLPHPLPQLPHQVTASVRPPTLSRRRSWNPVARKRIDREDRKTARIKALIKASNRDVQIMDCPLVRRFSEFESNSITDKLEHVSWTDGRKVRWILVYAILQTLISIVAAPKHVRNTEGLSYSLCCHVPTKMPWLPEVPPKNKDRLEHKGIVPDIDYIHHNSSTGHLDTRAGRSNSRKERRRTLPARSNSIITMRSPSIPRVPSLRRLLSKRQSTAVLDEPPMPPVPTQYHCEILVHGYGNGLNEVQLEGQKSMTLPSSEQTSRRNSMVPNVAPEGDLFQQQTEPRMPHDGDEDVPALSPTSSASVSRETSNASSGSTKTKSTDTEDDIPTPVDSKDMTRLVDILKASAIDVDSTEGHIYQGLPGSIHINTKTWDEILGQ</sequence>
<organism evidence="3 4">
    <name type="scientific">Lithohypha guttulata</name>
    <dbReference type="NCBI Taxonomy" id="1690604"/>
    <lineage>
        <taxon>Eukaryota</taxon>
        <taxon>Fungi</taxon>
        <taxon>Dikarya</taxon>
        <taxon>Ascomycota</taxon>
        <taxon>Pezizomycotina</taxon>
        <taxon>Eurotiomycetes</taxon>
        <taxon>Chaetothyriomycetidae</taxon>
        <taxon>Chaetothyriales</taxon>
        <taxon>Trichomeriaceae</taxon>
        <taxon>Lithohypha</taxon>
    </lineage>
</organism>
<keyword evidence="4" id="KW-1185">Reference proteome</keyword>
<accession>A0ABR0K646</accession>
<name>A0ABR0K646_9EURO</name>
<feature type="region of interest" description="Disordered" evidence="1">
    <location>
        <begin position="555"/>
        <end position="608"/>
    </location>
</feature>
<dbReference type="Pfam" id="PF26013">
    <property type="entry name" value="DUF8004"/>
    <property type="match status" value="1"/>
</dbReference>
<dbReference type="PANTHER" id="PTHR39601">
    <property type="entry name" value="CHORIOGENIN HMINOR"/>
    <property type="match status" value="1"/>
</dbReference>